<accession>A0A1V1NZS6</accession>
<dbReference type="Gene3D" id="3.40.50.1460">
    <property type="match status" value="1"/>
</dbReference>
<dbReference type="Proteomes" id="UP000189670">
    <property type="component" value="Unassembled WGS sequence"/>
</dbReference>
<dbReference type="GO" id="GO:0006508">
    <property type="term" value="P:proteolysis"/>
    <property type="evidence" value="ECO:0007669"/>
    <property type="project" value="InterPro"/>
</dbReference>
<dbReference type="InterPro" id="IPR001096">
    <property type="entry name" value="Peptidase_C13"/>
</dbReference>
<dbReference type="InterPro" id="IPR051200">
    <property type="entry name" value="Host-pathogen_enzymatic-act"/>
</dbReference>
<comment type="caution">
    <text evidence="1">The sequence shown here is derived from an EMBL/GenBank/DDBJ whole genome shotgun (WGS) entry which is preliminary data.</text>
</comment>
<reference evidence="2" key="1">
    <citation type="submission" date="2012-11" db="EMBL/GenBank/DDBJ databases">
        <authorList>
            <person name="Lucero-Rivera Y.E."/>
            <person name="Tovar-Ramirez D."/>
        </authorList>
    </citation>
    <scope>NUCLEOTIDE SEQUENCE [LARGE SCALE GENOMIC DNA]</scope>
    <source>
        <strain evidence="2">Araruama</strain>
    </source>
</reference>
<dbReference type="Gene3D" id="2.130.10.10">
    <property type="entry name" value="YVTN repeat-like/Quinoprotein amine dehydrogenase"/>
    <property type="match status" value="2"/>
</dbReference>
<gene>
    <name evidence="1" type="ORF">OMM_10928</name>
</gene>
<organism evidence="1 2">
    <name type="scientific">Candidatus Magnetoglobus multicellularis str. Araruama</name>
    <dbReference type="NCBI Taxonomy" id="890399"/>
    <lineage>
        <taxon>Bacteria</taxon>
        <taxon>Pseudomonadati</taxon>
        <taxon>Thermodesulfobacteriota</taxon>
        <taxon>Desulfobacteria</taxon>
        <taxon>Desulfobacterales</taxon>
        <taxon>Desulfobacteraceae</taxon>
        <taxon>Candidatus Magnetoglobus</taxon>
    </lineage>
</organism>
<dbReference type="InterPro" id="IPR011044">
    <property type="entry name" value="Quino_amine_DH_bsu"/>
</dbReference>
<dbReference type="EMBL" id="ATBP01001102">
    <property type="protein sequence ID" value="ETR68048.1"/>
    <property type="molecule type" value="Genomic_DNA"/>
</dbReference>
<feature type="non-terminal residue" evidence="1">
    <location>
        <position position="905"/>
    </location>
</feature>
<dbReference type="PANTHER" id="PTHR47197:SF3">
    <property type="entry name" value="DIHYDRO-HEME D1 DEHYDROGENASE"/>
    <property type="match status" value="1"/>
</dbReference>
<dbReference type="Pfam" id="PF01650">
    <property type="entry name" value="Peptidase_C13"/>
    <property type="match status" value="1"/>
</dbReference>
<dbReference type="InterPro" id="IPR015943">
    <property type="entry name" value="WD40/YVTN_repeat-like_dom_sf"/>
</dbReference>
<evidence type="ECO:0008006" key="3">
    <source>
        <dbReference type="Google" id="ProtNLM"/>
    </source>
</evidence>
<dbReference type="GO" id="GO:0008233">
    <property type="term" value="F:peptidase activity"/>
    <property type="evidence" value="ECO:0007669"/>
    <property type="project" value="InterPro"/>
</dbReference>
<name>A0A1V1NZS6_9BACT</name>
<dbReference type="Pfam" id="PF08309">
    <property type="entry name" value="LVIVD"/>
    <property type="match status" value="4"/>
</dbReference>
<proteinExistence type="predicted"/>
<sequence>MMILLITISLAAADMEITTVSPNTVNVNAPITIQINGNSFEAPLNASLTPDIGHRKYITATVKTAGTPHKLLIDDHYLYVLCASRSDEWNGIQVFDIQDPDQPEAVGYLLLDDFGQDIAITNNWLLVTAWTSSEQGKLFVVDKTQPTRPFIRQSIQLNKQPQGLCVKQQQLYIVNTTELIIFDISRIDHIQTLGKYVFDEGYMVDVSVTDSSLACVLDHQYQKLHMIDVSNPASCQKVNEVITAGSYPSNVHLQYNYAYVSDWNGLSIIDLNSMTLQESIETSGYAEGIFVKDTSAYLLDKGGLQVISFADPSNVNIDQTYSLYGWGKDVCATDERAYVCDQTEGVVIIDITQPAQSNLIGEIKKGGTNYSMVPQNNTAFVANAGNGVQCIDISQPDNPKIKATVNSLDYARDVYIQGSYMYVADDTYGLKIYNLTGEITNQVVGELSLFCGPTHVRVLDNTAYLVCTDKVYLIDISDKQHPTQMDEIQVSAQINDMAIVSNTLFIASNKGVKRYNISNPSFYQLLFPDLLSNTNIDAFYVSDQAVYMANEKTIWKCPIDQPYNVNQLNVITESLISGLYSYNNYLMVASEKGITLYLENNDPLPAEIAFLPTPGKPIDMFVKDMALFCTCEKITLVILPMPVILTPSITSPTQLTLDIPKISRTGHYNLRLFNAQGSLCELLGALTIMEEVPDEKAIIIAGYGPVISNRIWKGTQLCANMAYRVLRNQGYEKEHIRYLSPPDPDYNYGTISIYDTPSKSNLQKLLTQWVGQVSRLLIYMIDHGEENHVLLTPGEKLHASILDEYLDHFQQQTNAHVVLVYDACYSGSFIPLMSPPDGHDRLIITSGENEVIKFMNDGGLTFSYPFWTYMLANPNIGQAFSFARQMIKTYQAPQVDADNDGHANN</sequence>
<dbReference type="InterPro" id="IPR013211">
    <property type="entry name" value="LVIVD"/>
</dbReference>
<dbReference type="PANTHER" id="PTHR47197">
    <property type="entry name" value="PROTEIN NIRF"/>
    <property type="match status" value="1"/>
</dbReference>
<dbReference type="SUPFAM" id="SSF101908">
    <property type="entry name" value="Putative isomerase YbhE"/>
    <property type="match status" value="1"/>
</dbReference>
<dbReference type="SUPFAM" id="SSF50969">
    <property type="entry name" value="YVTN repeat-like/Quinoprotein amine dehydrogenase"/>
    <property type="match status" value="1"/>
</dbReference>
<evidence type="ECO:0000313" key="1">
    <source>
        <dbReference type="EMBL" id="ETR68048.1"/>
    </source>
</evidence>
<evidence type="ECO:0000313" key="2">
    <source>
        <dbReference type="Proteomes" id="UP000189670"/>
    </source>
</evidence>
<dbReference type="AlphaFoldDB" id="A0A1V1NZS6"/>
<protein>
    <recommendedName>
        <fullName evidence="3">Peptidase C13 family protein</fullName>
    </recommendedName>
</protein>